<evidence type="ECO:0008006" key="3">
    <source>
        <dbReference type="Google" id="ProtNLM"/>
    </source>
</evidence>
<dbReference type="RefSeq" id="WP_189329919.1">
    <property type="nucleotide sequence ID" value="NZ_AP023356.1"/>
</dbReference>
<dbReference type="PANTHER" id="PTHR30173:SF43">
    <property type="entry name" value="ECF RNA POLYMERASE SIGMA FACTOR SIGI-RELATED"/>
    <property type="match status" value="1"/>
</dbReference>
<name>A0ABN6CQJ5_9ACTN</name>
<dbReference type="EMBL" id="AP023356">
    <property type="protein sequence ID" value="BCJ47515.1"/>
    <property type="molecule type" value="Genomic_DNA"/>
</dbReference>
<sequence>METMLRLAGACVAGDLGTVEALLAADAVAVCDGGGLVPAATGPVRGAGEVALLLIGVLGRPGTDLSVEDVNGRPGLVLRRRDGTAVAVVAAARCGATRLTTLWMVLNPAKLHGWHRG</sequence>
<evidence type="ECO:0000313" key="2">
    <source>
        <dbReference type="Proteomes" id="UP000676967"/>
    </source>
</evidence>
<dbReference type="Proteomes" id="UP000676967">
    <property type="component" value="Chromosome"/>
</dbReference>
<organism evidence="1 2">
    <name type="scientific">Actinoplanes ianthinogenes</name>
    <dbReference type="NCBI Taxonomy" id="122358"/>
    <lineage>
        <taxon>Bacteria</taxon>
        <taxon>Bacillati</taxon>
        <taxon>Actinomycetota</taxon>
        <taxon>Actinomycetes</taxon>
        <taxon>Micromonosporales</taxon>
        <taxon>Micromonosporaceae</taxon>
        <taxon>Actinoplanes</taxon>
    </lineage>
</organism>
<gene>
    <name evidence="1" type="ORF">Aiant_81720</name>
</gene>
<dbReference type="SUPFAM" id="SSF54427">
    <property type="entry name" value="NTF2-like"/>
    <property type="match status" value="1"/>
</dbReference>
<proteinExistence type="predicted"/>
<dbReference type="PANTHER" id="PTHR30173">
    <property type="entry name" value="SIGMA 19 FACTOR"/>
    <property type="match status" value="1"/>
</dbReference>
<evidence type="ECO:0000313" key="1">
    <source>
        <dbReference type="EMBL" id="BCJ47515.1"/>
    </source>
</evidence>
<keyword evidence="2" id="KW-1185">Reference proteome</keyword>
<dbReference type="InterPro" id="IPR032710">
    <property type="entry name" value="NTF2-like_dom_sf"/>
</dbReference>
<protein>
    <recommendedName>
        <fullName evidence="3">Siderophore-interacting protein</fullName>
    </recommendedName>
</protein>
<accession>A0ABN6CQJ5</accession>
<dbReference type="InterPro" id="IPR052704">
    <property type="entry name" value="ECF_Sigma-70_Domain"/>
</dbReference>
<reference evidence="1 2" key="1">
    <citation type="submission" date="2020-08" db="EMBL/GenBank/DDBJ databases">
        <title>Whole genome shotgun sequence of Actinoplanes ianthinogenes NBRC 13996.</title>
        <authorList>
            <person name="Komaki H."/>
            <person name="Tamura T."/>
        </authorList>
    </citation>
    <scope>NUCLEOTIDE SEQUENCE [LARGE SCALE GENOMIC DNA]</scope>
    <source>
        <strain evidence="1 2">NBRC 13996</strain>
    </source>
</reference>